<dbReference type="CDD" id="cd06170">
    <property type="entry name" value="LuxR_C_like"/>
    <property type="match status" value="1"/>
</dbReference>
<dbReference type="EMBL" id="PGFJ01000002">
    <property type="protein sequence ID" value="PJJ79556.1"/>
    <property type="molecule type" value="Genomic_DNA"/>
</dbReference>
<dbReference type="Gene3D" id="3.40.50.2300">
    <property type="match status" value="1"/>
</dbReference>
<evidence type="ECO:0000313" key="7">
    <source>
        <dbReference type="Proteomes" id="UP000242687"/>
    </source>
</evidence>
<dbReference type="InterPro" id="IPR011006">
    <property type="entry name" value="CheY-like_superfamily"/>
</dbReference>
<dbReference type="SUPFAM" id="SSF52172">
    <property type="entry name" value="CheY-like"/>
    <property type="match status" value="1"/>
</dbReference>
<dbReference type="InterPro" id="IPR039420">
    <property type="entry name" value="WalR-like"/>
</dbReference>
<dbReference type="SUPFAM" id="SSF46894">
    <property type="entry name" value="C-terminal effector domain of the bipartite response regulators"/>
    <property type="match status" value="1"/>
</dbReference>
<dbReference type="GO" id="GO:0006355">
    <property type="term" value="P:regulation of DNA-templated transcription"/>
    <property type="evidence" value="ECO:0007669"/>
    <property type="project" value="InterPro"/>
</dbReference>
<dbReference type="PRINTS" id="PR00038">
    <property type="entry name" value="HTHLUXR"/>
</dbReference>
<dbReference type="PROSITE" id="PS50110">
    <property type="entry name" value="RESPONSE_REGULATORY"/>
    <property type="match status" value="1"/>
</dbReference>
<dbReference type="GO" id="GO:0000160">
    <property type="term" value="P:phosphorelay signal transduction system"/>
    <property type="evidence" value="ECO:0007669"/>
    <property type="project" value="InterPro"/>
</dbReference>
<feature type="domain" description="HTH luxR-type" evidence="4">
    <location>
        <begin position="151"/>
        <end position="212"/>
    </location>
</feature>
<dbReference type="InterPro" id="IPR016032">
    <property type="entry name" value="Sig_transdc_resp-reg_C-effctor"/>
</dbReference>
<dbReference type="InterPro" id="IPR000792">
    <property type="entry name" value="Tscrpt_reg_LuxR_C"/>
</dbReference>
<dbReference type="SMART" id="SM00448">
    <property type="entry name" value="REC"/>
    <property type="match status" value="1"/>
</dbReference>
<dbReference type="Pfam" id="PF00072">
    <property type="entry name" value="Response_reg"/>
    <property type="match status" value="1"/>
</dbReference>
<keyword evidence="1 3" id="KW-0597">Phosphoprotein</keyword>
<evidence type="ECO:0000256" key="3">
    <source>
        <dbReference type="PROSITE-ProRule" id="PRU00169"/>
    </source>
</evidence>
<dbReference type="PANTHER" id="PTHR43214:SF43">
    <property type="entry name" value="TWO-COMPONENT RESPONSE REGULATOR"/>
    <property type="match status" value="1"/>
</dbReference>
<evidence type="ECO:0000313" key="6">
    <source>
        <dbReference type="EMBL" id="PJJ79556.1"/>
    </source>
</evidence>
<accession>A0A2H9VMK5</accession>
<feature type="modified residue" description="4-aspartylphosphate" evidence="3">
    <location>
        <position position="55"/>
    </location>
</feature>
<dbReference type="InterPro" id="IPR001789">
    <property type="entry name" value="Sig_transdc_resp-reg_receiver"/>
</dbReference>
<dbReference type="SMART" id="SM00421">
    <property type="entry name" value="HTH_LUXR"/>
    <property type="match status" value="1"/>
</dbReference>
<dbReference type="Pfam" id="PF00196">
    <property type="entry name" value="GerE"/>
    <property type="match status" value="1"/>
</dbReference>
<keyword evidence="2 6" id="KW-0238">DNA-binding</keyword>
<dbReference type="PANTHER" id="PTHR43214">
    <property type="entry name" value="TWO-COMPONENT RESPONSE REGULATOR"/>
    <property type="match status" value="1"/>
</dbReference>
<proteinExistence type="predicted"/>
<evidence type="ECO:0000256" key="2">
    <source>
        <dbReference type="ARBA" id="ARBA00023125"/>
    </source>
</evidence>
<evidence type="ECO:0000259" key="4">
    <source>
        <dbReference type="PROSITE" id="PS50043"/>
    </source>
</evidence>
<dbReference type="CDD" id="cd17535">
    <property type="entry name" value="REC_NarL-like"/>
    <property type="match status" value="1"/>
</dbReference>
<dbReference type="OrthoDB" id="9797341at2"/>
<organism evidence="6 7">
    <name type="scientific">Mucilaginibacter auburnensis</name>
    <dbReference type="NCBI Taxonomy" id="1457233"/>
    <lineage>
        <taxon>Bacteria</taxon>
        <taxon>Pseudomonadati</taxon>
        <taxon>Bacteroidota</taxon>
        <taxon>Sphingobacteriia</taxon>
        <taxon>Sphingobacteriales</taxon>
        <taxon>Sphingobacteriaceae</taxon>
        <taxon>Mucilaginibacter</taxon>
    </lineage>
</organism>
<comment type="caution">
    <text evidence="6">The sequence shown here is derived from an EMBL/GenBank/DDBJ whole genome shotgun (WGS) entry which is preliminary data.</text>
</comment>
<dbReference type="PROSITE" id="PS50043">
    <property type="entry name" value="HTH_LUXR_2"/>
    <property type="match status" value="1"/>
</dbReference>
<protein>
    <submittedName>
        <fullName evidence="6">DNA-binding NarL/FixJ family response regulator</fullName>
    </submittedName>
</protein>
<name>A0A2H9VMK5_9SPHI</name>
<reference evidence="6 7" key="1">
    <citation type="submission" date="2017-11" db="EMBL/GenBank/DDBJ databases">
        <title>Genomic Encyclopedia of Archaeal and Bacterial Type Strains, Phase II (KMG-II): From Individual Species to Whole Genera.</title>
        <authorList>
            <person name="Goeker M."/>
        </authorList>
    </citation>
    <scope>NUCLEOTIDE SEQUENCE [LARGE SCALE GENOMIC DNA]</scope>
    <source>
        <strain evidence="6 7">DSM 28175</strain>
    </source>
</reference>
<evidence type="ECO:0000259" key="5">
    <source>
        <dbReference type="PROSITE" id="PS50110"/>
    </source>
</evidence>
<feature type="domain" description="Response regulatory" evidence="5">
    <location>
        <begin position="3"/>
        <end position="120"/>
    </location>
</feature>
<dbReference type="RefSeq" id="WP_100341886.1">
    <property type="nucleotide sequence ID" value="NZ_PGFJ01000002.1"/>
</dbReference>
<keyword evidence="7" id="KW-1185">Reference proteome</keyword>
<dbReference type="InterPro" id="IPR058245">
    <property type="entry name" value="NreC/VraR/RcsB-like_REC"/>
</dbReference>
<evidence type="ECO:0000256" key="1">
    <source>
        <dbReference type="ARBA" id="ARBA00022553"/>
    </source>
</evidence>
<dbReference type="GO" id="GO:0003677">
    <property type="term" value="F:DNA binding"/>
    <property type="evidence" value="ECO:0007669"/>
    <property type="project" value="UniProtKB-KW"/>
</dbReference>
<dbReference type="AlphaFoldDB" id="A0A2H9VMK5"/>
<gene>
    <name evidence="6" type="ORF">CLV57_2690</name>
</gene>
<dbReference type="Proteomes" id="UP000242687">
    <property type="component" value="Unassembled WGS sequence"/>
</dbReference>
<sequence>MLKILVIENHSIVRAGINSLLTKEDGLHIIANAESAGEALDLLKGGLEPDVILTDLHLEDSCGITLSKTLKQEYPDIKVVILTMETDDRYLSQAFKAGVAGYVLKETDFDELLYGIRKVGQNKQFVCSGVTSRLSKRLANEREFRQQSPVSVDLSRREMEILALLADGFTNTEIADRLFTSRRTVEGHRQSLLNKAGVRNTPELIKFAMLNGLLELSTVG</sequence>